<keyword evidence="4 8" id="KW-0812">Transmembrane</keyword>
<comment type="subcellular location">
    <subcellularLocation>
        <location evidence="1">Cell membrane</location>
        <topology evidence="1">Multi-pass membrane protein</topology>
    </subcellularLocation>
</comment>
<dbReference type="NCBIfam" id="TIGR03426">
    <property type="entry name" value="shape_MreD"/>
    <property type="match status" value="1"/>
</dbReference>
<organism evidence="9 10">
    <name type="scientific">Pseudolactococcus insecticola</name>
    <dbReference type="NCBI Taxonomy" id="2709158"/>
    <lineage>
        <taxon>Bacteria</taxon>
        <taxon>Bacillati</taxon>
        <taxon>Bacillota</taxon>
        <taxon>Bacilli</taxon>
        <taxon>Lactobacillales</taxon>
        <taxon>Streptococcaceae</taxon>
        <taxon>Pseudolactococcus</taxon>
    </lineage>
</organism>
<evidence type="ECO:0000256" key="5">
    <source>
        <dbReference type="ARBA" id="ARBA00022960"/>
    </source>
</evidence>
<keyword evidence="3" id="KW-1003">Cell membrane</keyword>
<protein>
    <submittedName>
        <fullName evidence="9">Rod shape-determining protein MreD</fullName>
    </submittedName>
</protein>
<evidence type="ECO:0000256" key="2">
    <source>
        <dbReference type="ARBA" id="ARBA00007776"/>
    </source>
</evidence>
<name>A0A6A0B9F6_9LACT</name>
<evidence type="ECO:0000313" key="10">
    <source>
        <dbReference type="Proteomes" id="UP000475928"/>
    </source>
</evidence>
<feature type="transmembrane region" description="Helical" evidence="8">
    <location>
        <begin position="70"/>
        <end position="92"/>
    </location>
</feature>
<evidence type="ECO:0000313" key="9">
    <source>
        <dbReference type="EMBL" id="GFH41078.1"/>
    </source>
</evidence>
<keyword evidence="7 8" id="KW-0472">Membrane</keyword>
<comment type="caution">
    <text evidence="9">The sequence shown here is derived from an EMBL/GenBank/DDBJ whole genome shotgun (WGS) entry which is preliminary data.</text>
</comment>
<dbReference type="Proteomes" id="UP000475928">
    <property type="component" value="Unassembled WGS sequence"/>
</dbReference>
<dbReference type="EMBL" id="BLLH01000009">
    <property type="protein sequence ID" value="GFH41078.1"/>
    <property type="molecule type" value="Genomic_DNA"/>
</dbReference>
<feature type="transmembrane region" description="Helical" evidence="8">
    <location>
        <begin position="132"/>
        <end position="154"/>
    </location>
</feature>
<dbReference type="GO" id="GO:0005886">
    <property type="term" value="C:plasma membrane"/>
    <property type="evidence" value="ECO:0007669"/>
    <property type="project" value="UniProtKB-SubCell"/>
</dbReference>
<reference evidence="9 10" key="1">
    <citation type="submission" date="2020-02" db="EMBL/GenBank/DDBJ databases">
        <title>Draft genome sequence of Lactococcus sp. Hs20B0-1.</title>
        <authorList>
            <person name="Noda S."/>
            <person name="Yuki M."/>
            <person name="Ohkuma M."/>
        </authorList>
    </citation>
    <scope>NUCLEOTIDE SEQUENCE [LARGE SCALE GENOMIC DNA]</scope>
    <source>
        <strain evidence="9 10">Hs20B0-1</strain>
    </source>
</reference>
<evidence type="ECO:0000256" key="1">
    <source>
        <dbReference type="ARBA" id="ARBA00004651"/>
    </source>
</evidence>
<feature type="transmembrane region" description="Helical" evidence="8">
    <location>
        <begin position="32"/>
        <end position="49"/>
    </location>
</feature>
<evidence type="ECO:0000256" key="8">
    <source>
        <dbReference type="SAM" id="Phobius"/>
    </source>
</evidence>
<keyword evidence="5" id="KW-0133">Cell shape</keyword>
<proteinExistence type="inferred from homology"/>
<comment type="similarity">
    <text evidence="2">Belongs to the MreD family.</text>
</comment>
<dbReference type="AlphaFoldDB" id="A0A6A0B9F6"/>
<evidence type="ECO:0000256" key="6">
    <source>
        <dbReference type="ARBA" id="ARBA00022989"/>
    </source>
</evidence>
<dbReference type="Pfam" id="PF04093">
    <property type="entry name" value="MreD"/>
    <property type="match status" value="1"/>
</dbReference>
<gene>
    <name evidence="9" type="primary">mreD</name>
    <name evidence="9" type="ORF">Hs20B_14760</name>
</gene>
<dbReference type="GO" id="GO:0008360">
    <property type="term" value="P:regulation of cell shape"/>
    <property type="evidence" value="ECO:0007669"/>
    <property type="project" value="UniProtKB-KW"/>
</dbReference>
<accession>A0A6A0B9F6</accession>
<evidence type="ECO:0000256" key="3">
    <source>
        <dbReference type="ARBA" id="ARBA00022475"/>
    </source>
</evidence>
<keyword evidence="10" id="KW-1185">Reference proteome</keyword>
<sequence>MSKFSFQFFTPVILLLVMLIDGQITQLLSTTATTLTSCLLLIVMTYSILQHSYRYMIVVAFLIGLVYDSYYIGVYGIASLLFPLIALFVYNIKQTVFENRLTRIFTVIIIVAAFEFLSGAMMLVFQISNFDFGNYIIYQMAPSLFLNIFFAIALQTPLEKFYGVTKAKKTLQARSKL</sequence>
<feature type="transmembrane region" description="Helical" evidence="8">
    <location>
        <begin position="104"/>
        <end position="125"/>
    </location>
</feature>
<dbReference type="RefSeq" id="WP_172357224.1">
    <property type="nucleotide sequence ID" value="NZ_BLLH01000009.1"/>
</dbReference>
<evidence type="ECO:0000256" key="7">
    <source>
        <dbReference type="ARBA" id="ARBA00023136"/>
    </source>
</evidence>
<evidence type="ECO:0000256" key="4">
    <source>
        <dbReference type="ARBA" id="ARBA00022692"/>
    </source>
</evidence>
<keyword evidence="6 8" id="KW-1133">Transmembrane helix</keyword>
<dbReference type="InterPro" id="IPR007227">
    <property type="entry name" value="Cell_shape_determining_MreD"/>
</dbReference>